<evidence type="ECO:0000313" key="10">
    <source>
        <dbReference type="EMBL" id="KAF6160691.1"/>
    </source>
</evidence>
<evidence type="ECO:0000256" key="6">
    <source>
        <dbReference type="ARBA" id="ARBA00023110"/>
    </source>
</evidence>
<keyword evidence="6" id="KW-0697">Rotamase</keyword>
<dbReference type="GO" id="GO:0016018">
    <property type="term" value="F:cyclosporin A binding"/>
    <property type="evidence" value="ECO:0007669"/>
    <property type="project" value="TreeGrafter"/>
</dbReference>
<reference evidence="10 11" key="1">
    <citation type="journal article" date="2020" name="IScience">
        <title>Genome Sequencing of the Endangered Kingdonia uniflora (Circaeasteraceae, Ranunculales) Reveals Potential Mechanisms of Evolutionary Specialization.</title>
        <authorList>
            <person name="Sun Y."/>
            <person name="Deng T."/>
            <person name="Zhang A."/>
            <person name="Moore M.J."/>
            <person name="Landis J.B."/>
            <person name="Lin N."/>
            <person name="Zhang H."/>
            <person name="Zhang X."/>
            <person name="Huang J."/>
            <person name="Zhang X."/>
            <person name="Sun H."/>
            <person name="Wang H."/>
        </authorList>
    </citation>
    <scope>NUCLEOTIDE SEQUENCE [LARGE SCALE GENOMIC DNA]</scope>
    <source>
        <strain evidence="10">TB1705</strain>
        <tissue evidence="10">Leaf</tissue>
    </source>
</reference>
<dbReference type="PROSITE" id="PS50005">
    <property type="entry name" value="TPR"/>
    <property type="match status" value="1"/>
</dbReference>
<name>A0A7J7N0G5_9MAGN</name>
<dbReference type="PANTHER" id="PTHR11071:SF561">
    <property type="entry name" value="PEPTIDYL-PROLYL CIS-TRANS ISOMERASE D-RELATED"/>
    <property type="match status" value="1"/>
</dbReference>
<dbReference type="GO" id="GO:0005737">
    <property type="term" value="C:cytoplasm"/>
    <property type="evidence" value="ECO:0007669"/>
    <property type="project" value="TreeGrafter"/>
</dbReference>
<dbReference type="Proteomes" id="UP000541444">
    <property type="component" value="Unassembled WGS sequence"/>
</dbReference>
<dbReference type="PANTHER" id="PTHR11071">
    <property type="entry name" value="PEPTIDYL-PROLYL CIS-TRANS ISOMERASE"/>
    <property type="match status" value="1"/>
</dbReference>
<accession>A0A7J7N0G5</accession>
<organism evidence="10 11">
    <name type="scientific">Kingdonia uniflora</name>
    <dbReference type="NCBI Taxonomy" id="39325"/>
    <lineage>
        <taxon>Eukaryota</taxon>
        <taxon>Viridiplantae</taxon>
        <taxon>Streptophyta</taxon>
        <taxon>Embryophyta</taxon>
        <taxon>Tracheophyta</taxon>
        <taxon>Spermatophyta</taxon>
        <taxon>Magnoliopsida</taxon>
        <taxon>Ranunculales</taxon>
        <taxon>Circaeasteraceae</taxon>
        <taxon>Kingdonia</taxon>
    </lineage>
</organism>
<dbReference type="EMBL" id="JACGCM010001161">
    <property type="protein sequence ID" value="KAF6160691.1"/>
    <property type="molecule type" value="Genomic_DNA"/>
</dbReference>
<keyword evidence="11" id="KW-1185">Reference proteome</keyword>
<dbReference type="SUPFAM" id="SSF50891">
    <property type="entry name" value="Cyclophilin-like"/>
    <property type="match status" value="1"/>
</dbReference>
<evidence type="ECO:0000256" key="5">
    <source>
        <dbReference type="ARBA" id="ARBA00022803"/>
    </source>
</evidence>
<comment type="similarity">
    <text evidence="2">Belongs to the cyclophilin-type PPIase family.</text>
</comment>
<dbReference type="Gene3D" id="2.40.100.10">
    <property type="entry name" value="Cyclophilin-like"/>
    <property type="match status" value="1"/>
</dbReference>
<dbReference type="InterPro" id="IPR019734">
    <property type="entry name" value="TPR_rpt"/>
</dbReference>
<dbReference type="GO" id="GO:0003755">
    <property type="term" value="F:peptidyl-prolyl cis-trans isomerase activity"/>
    <property type="evidence" value="ECO:0007669"/>
    <property type="project" value="UniProtKB-KW"/>
</dbReference>
<evidence type="ECO:0000256" key="1">
    <source>
        <dbReference type="ARBA" id="ARBA00000971"/>
    </source>
</evidence>
<dbReference type="InterPro" id="IPR029000">
    <property type="entry name" value="Cyclophilin-like_dom_sf"/>
</dbReference>
<dbReference type="GO" id="GO:0006457">
    <property type="term" value="P:protein folding"/>
    <property type="evidence" value="ECO:0007669"/>
    <property type="project" value="TreeGrafter"/>
</dbReference>
<evidence type="ECO:0000313" key="11">
    <source>
        <dbReference type="Proteomes" id="UP000541444"/>
    </source>
</evidence>
<dbReference type="Gene3D" id="1.25.40.10">
    <property type="entry name" value="Tetratricopeptide repeat domain"/>
    <property type="match status" value="1"/>
</dbReference>
<comment type="catalytic activity">
    <reaction evidence="1">
        <text>[protein]-peptidylproline (omega=180) = [protein]-peptidylproline (omega=0)</text>
        <dbReference type="Rhea" id="RHEA:16237"/>
        <dbReference type="Rhea" id="RHEA-COMP:10747"/>
        <dbReference type="Rhea" id="RHEA-COMP:10748"/>
        <dbReference type="ChEBI" id="CHEBI:83833"/>
        <dbReference type="ChEBI" id="CHEBI:83834"/>
        <dbReference type="EC" id="5.2.1.8"/>
    </reaction>
</comment>
<feature type="domain" description="PPIase cyclophilin-type" evidence="9">
    <location>
        <begin position="7"/>
        <end position="172"/>
    </location>
</feature>
<dbReference type="OrthoDB" id="407558at2759"/>
<dbReference type="Pfam" id="PF00160">
    <property type="entry name" value="Pro_isomerase"/>
    <property type="match status" value="1"/>
</dbReference>
<dbReference type="PROSITE" id="PS50072">
    <property type="entry name" value="CSA_PPIASE_2"/>
    <property type="match status" value="1"/>
</dbReference>
<gene>
    <name evidence="10" type="ORF">GIB67_019631</name>
</gene>
<sequence>MVNPRCYLDVSIGGELEGRIVIELYSDIVPKTAENFRALCTGEKGVSPITGVPLHYKGACFHRIIRGSIIQGGDITAGDGSGGESIYGSKFEDENFELKHERKGMVSMANSGPDTNGSQFFIITNRSAHLDGKHVVFGRVLKGMGVMRTMERVNSGDDDSTPLDVVIADCEEIPQGADDGVVNLFKDSDPYPDWSGDLDENPDEVSWWVNAVESAKNFGNENFKKQDFKMALRKYRKALRYLDVCWEKEDIDAEKSLFLRKTKSQIFSNSAACKLKLGDTKGALLDTEFALRDGEGNAKAFFRQGQVFMALNDIDSAVQSFENALELEPNDGGIKKELAAARKRVSDRLGLERKAYSKMFQ</sequence>
<dbReference type="InterPro" id="IPR011990">
    <property type="entry name" value="TPR-like_helical_dom_sf"/>
</dbReference>
<dbReference type="PROSITE" id="PS50293">
    <property type="entry name" value="TPR_REGION"/>
    <property type="match status" value="1"/>
</dbReference>
<keyword evidence="4" id="KW-0677">Repeat</keyword>
<dbReference type="AlphaFoldDB" id="A0A7J7N0G5"/>
<dbReference type="PRINTS" id="PR00153">
    <property type="entry name" value="CSAPPISMRASE"/>
</dbReference>
<feature type="repeat" description="TPR" evidence="8">
    <location>
        <begin position="298"/>
        <end position="331"/>
    </location>
</feature>
<dbReference type="FunFam" id="2.40.100.10:FF:000022">
    <property type="entry name" value="Peptidyl-prolyl cis-trans isomerase CYP95"/>
    <property type="match status" value="1"/>
</dbReference>
<evidence type="ECO:0000256" key="4">
    <source>
        <dbReference type="ARBA" id="ARBA00022737"/>
    </source>
</evidence>
<dbReference type="InterPro" id="IPR002130">
    <property type="entry name" value="Cyclophilin-type_PPIase_dom"/>
</dbReference>
<evidence type="ECO:0000256" key="2">
    <source>
        <dbReference type="ARBA" id="ARBA00007365"/>
    </source>
</evidence>
<comment type="caution">
    <text evidence="10">The sequence shown here is derived from an EMBL/GenBank/DDBJ whole genome shotgun (WGS) entry which is preliminary data.</text>
</comment>
<dbReference type="Pfam" id="PF00515">
    <property type="entry name" value="TPR_1"/>
    <property type="match status" value="1"/>
</dbReference>
<proteinExistence type="inferred from homology"/>
<keyword evidence="5 8" id="KW-0802">TPR repeat</keyword>
<evidence type="ECO:0000256" key="8">
    <source>
        <dbReference type="PROSITE-ProRule" id="PRU00339"/>
    </source>
</evidence>
<dbReference type="EC" id="5.2.1.8" evidence="3"/>
<evidence type="ECO:0000256" key="7">
    <source>
        <dbReference type="ARBA" id="ARBA00023235"/>
    </source>
</evidence>
<evidence type="ECO:0000256" key="3">
    <source>
        <dbReference type="ARBA" id="ARBA00013194"/>
    </source>
</evidence>
<dbReference type="FunFam" id="1.25.40.10:FF:000029">
    <property type="entry name" value="peptidyl-prolyl cis-trans isomerase D"/>
    <property type="match status" value="1"/>
</dbReference>
<dbReference type="SUPFAM" id="SSF48452">
    <property type="entry name" value="TPR-like"/>
    <property type="match status" value="1"/>
</dbReference>
<protein>
    <recommendedName>
        <fullName evidence="3">peptidylprolyl isomerase</fullName>
        <ecNumber evidence="3">5.2.1.8</ecNumber>
    </recommendedName>
</protein>
<dbReference type="SMART" id="SM00028">
    <property type="entry name" value="TPR"/>
    <property type="match status" value="2"/>
</dbReference>
<evidence type="ECO:0000259" key="9">
    <source>
        <dbReference type="PROSITE" id="PS50072"/>
    </source>
</evidence>
<keyword evidence="7" id="KW-0413">Isomerase</keyword>